<name>A0A834SRC3_9FABA</name>
<protein>
    <submittedName>
        <fullName evidence="2">Myb-like protein X</fullName>
    </submittedName>
</protein>
<gene>
    <name evidence="2" type="ORF">G2W53_035868</name>
</gene>
<feature type="region of interest" description="Disordered" evidence="1">
    <location>
        <begin position="355"/>
        <end position="382"/>
    </location>
</feature>
<feature type="compositionally biased region" description="Polar residues" evidence="1">
    <location>
        <begin position="650"/>
        <end position="664"/>
    </location>
</feature>
<feature type="compositionally biased region" description="Basic and acidic residues" evidence="1">
    <location>
        <begin position="355"/>
        <end position="364"/>
    </location>
</feature>
<feature type="compositionally biased region" description="Basic and acidic residues" evidence="1">
    <location>
        <begin position="250"/>
        <end position="262"/>
    </location>
</feature>
<keyword evidence="3" id="KW-1185">Reference proteome</keyword>
<feature type="compositionally biased region" description="Basic and acidic residues" evidence="1">
    <location>
        <begin position="108"/>
        <end position="131"/>
    </location>
</feature>
<feature type="compositionally biased region" description="Polar residues" evidence="1">
    <location>
        <begin position="193"/>
        <end position="206"/>
    </location>
</feature>
<feature type="compositionally biased region" description="Basic and acidic residues" evidence="1">
    <location>
        <begin position="635"/>
        <end position="648"/>
    </location>
</feature>
<dbReference type="EMBL" id="JAAIUW010000011">
    <property type="protein sequence ID" value="KAF7809125.1"/>
    <property type="molecule type" value="Genomic_DNA"/>
</dbReference>
<proteinExistence type="predicted"/>
<dbReference type="Proteomes" id="UP000634136">
    <property type="component" value="Unassembled WGS sequence"/>
</dbReference>
<evidence type="ECO:0000313" key="2">
    <source>
        <dbReference type="EMBL" id="KAF7809125.1"/>
    </source>
</evidence>
<evidence type="ECO:0000256" key="1">
    <source>
        <dbReference type="SAM" id="MobiDB-lite"/>
    </source>
</evidence>
<feature type="compositionally biased region" description="Acidic residues" evidence="1">
    <location>
        <begin position="365"/>
        <end position="382"/>
    </location>
</feature>
<dbReference type="OrthoDB" id="772197at2759"/>
<dbReference type="InterPro" id="IPR012870">
    <property type="entry name" value="DUF1666"/>
</dbReference>
<dbReference type="AlphaFoldDB" id="A0A834SRC3"/>
<evidence type="ECO:0000313" key="3">
    <source>
        <dbReference type="Proteomes" id="UP000634136"/>
    </source>
</evidence>
<comment type="caution">
    <text evidence="2">The sequence shown here is derived from an EMBL/GenBank/DDBJ whole genome shotgun (WGS) entry which is preliminary data.</text>
</comment>
<feature type="compositionally biased region" description="Polar residues" evidence="1">
    <location>
        <begin position="227"/>
        <end position="236"/>
    </location>
</feature>
<feature type="region of interest" description="Disordered" evidence="1">
    <location>
        <begin position="99"/>
        <end position="292"/>
    </location>
</feature>
<feature type="compositionally biased region" description="Basic and acidic residues" evidence="1">
    <location>
        <begin position="141"/>
        <end position="150"/>
    </location>
</feature>
<feature type="compositionally biased region" description="Polar residues" evidence="1">
    <location>
        <begin position="671"/>
        <end position="686"/>
    </location>
</feature>
<dbReference type="PANTHER" id="PTHR46741:SF4">
    <property type="entry name" value="FINGER FYVE DOMAIN PROTEIN, PUTATIVE (DUF1666)-RELATED"/>
    <property type="match status" value="1"/>
</dbReference>
<dbReference type="Pfam" id="PF07891">
    <property type="entry name" value="DUF1666"/>
    <property type="match status" value="1"/>
</dbReference>
<organism evidence="2 3">
    <name type="scientific">Senna tora</name>
    <dbReference type="NCBI Taxonomy" id="362788"/>
    <lineage>
        <taxon>Eukaryota</taxon>
        <taxon>Viridiplantae</taxon>
        <taxon>Streptophyta</taxon>
        <taxon>Embryophyta</taxon>
        <taxon>Tracheophyta</taxon>
        <taxon>Spermatophyta</taxon>
        <taxon>Magnoliopsida</taxon>
        <taxon>eudicotyledons</taxon>
        <taxon>Gunneridae</taxon>
        <taxon>Pentapetalae</taxon>
        <taxon>rosids</taxon>
        <taxon>fabids</taxon>
        <taxon>Fabales</taxon>
        <taxon>Fabaceae</taxon>
        <taxon>Caesalpinioideae</taxon>
        <taxon>Cassia clade</taxon>
        <taxon>Senna</taxon>
    </lineage>
</organism>
<feature type="region of interest" description="Disordered" evidence="1">
    <location>
        <begin position="635"/>
        <end position="686"/>
    </location>
</feature>
<accession>A0A834SRC3</accession>
<sequence length="686" mass="78782">MGKNFPALTFLIGCEFSRESNRTVQADDHDGIQIGDRKNEFSVQIEDSEADGFGQELVDFLFRSSEDVVVYEGIEESESEIESSALMESLSDVAEQGIKGEGGTEESVFIHEESKNREGETESDFHEEREGSVLMDGVSNVHEDSEKREEEETESSVFMEVGSNVEEDETEIPELKSEEEPILQEEGKEKSVLEQSSPSFHASPNVSEPEISEEDPALQEEGKEESVQSFHASPNVSEKEISEEGPILQEEGKEDSVQEQRIFHGYSTSDQFSLKDSESESSSSSGLIWANSNSKTDDLSITYELLAYQNAFEGFEPESFKMMKKLIAEDEFIELEPSEKNFKTWDTHYFSGKAKGEDEKKDSYNEAEELGELDSDEDEKDDFEWEEDDLVEQIKMELRNARQGGLLQLKDPEAKPVISQNLWPRKALKNSSEPLATFIKELNTELEVVYVGQVCLSWEILCWEHRKAHELKQYDSEWSRQYNIVAGEFQLLQVLMQRFIENEPFQGPRIQNYVKNRCVIRNLLQVPSIKDDSMKDKNIMKKEEEDAVSSEKLAEIIKESMRVFWEFVRADKDDNANLFFKVSHHPSKKHHLKDPAISDLLIDIRTHLHKKEKRLKEIVRSGNCIVRKFQKQNENKVEVDHEQLKAKPDASTQEPPSTQPNPTDQQKHKTPTYQQQNYLPYAHAQT</sequence>
<feature type="compositionally biased region" description="Basic and acidic residues" evidence="1">
    <location>
        <begin position="173"/>
        <end position="192"/>
    </location>
</feature>
<dbReference type="PANTHER" id="PTHR46741">
    <property type="entry name" value="OS09G0413600 PROTEIN"/>
    <property type="match status" value="1"/>
</dbReference>
<reference evidence="2" key="1">
    <citation type="submission" date="2020-09" db="EMBL/GenBank/DDBJ databases">
        <title>Genome-Enabled Discovery of Anthraquinone Biosynthesis in Senna tora.</title>
        <authorList>
            <person name="Kang S.-H."/>
            <person name="Pandey R.P."/>
            <person name="Lee C.-M."/>
            <person name="Sim J.-S."/>
            <person name="Jeong J.-T."/>
            <person name="Choi B.-S."/>
            <person name="Jung M."/>
            <person name="Ginzburg D."/>
            <person name="Zhao K."/>
            <person name="Won S.Y."/>
            <person name="Oh T.-J."/>
            <person name="Yu Y."/>
            <person name="Kim N.-H."/>
            <person name="Lee O.R."/>
            <person name="Lee T.-H."/>
            <person name="Bashyal P."/>
            <person name="Kim T.-S."/>
            <person name="Lee W.-H."/>
            <person name="Kawkins C."/>
            <person name="Kim C.-K."/>
            <person name="Kim J.S."/>
            <person name="Ahn B.O."/>
            <person name="Rhee S.Y."/>
            <person name="Sohng J.K."/>
        </authorList>
    </citation>
    <scope>NUCLEOTIDE SEQUENCE</scope>
    <source>
        <tissue evidence="2">Leaf</tissue>
    </source>
</reference>